<proteinExistence type="predicted"/>
<name>A0A4R6RII6_9HYPH</name>
<dbReference type="SUPFAM" id="SSF143631">
    <property type="entry name" value="ApbE-like"/>
    <property type="match status" value="1"/>
</dbReference>
<comment type="catalytic activity">
    <reaction evidence="10">
        <text>L-threonyl-[protein] + FAD = FMN-L-threonyl-[protein] + AMP + H(+)</text>
        <dbReference type="Rhea" id="RHEA:36847"/>
        <dbReference type="Rhea" id="RHEA-COMP:11060"/>
        <dbReference type="Rhea" id="RHEA-COMP:11061"/>
        <dbReference type="ChEBI" id="CHEBI:15378"/>
        <dbReference type="ChEBI" id="CHEBI:30013"/>
        <dbReference type="ChEBI" id="CHEBI:57692"/>
        <dbReference type="ChEBI" id="CHEBI:74257"/>
        <dbReference type="ChEBI" id="CHEBI:456215"/>
        <dbReference type="EC" id="2.7.1.180"/>
    </reaction>
</comment>
<organism evidence="11 12">
    <name type="scientific">Oharaeibacter diazotrophicus</name>
    <dbReference type="NCBI Taxonomy" id="1920512"/>
    <lineage>
        <taxon>Bacteria</taxon>
        <taxon>Pseudomonadati</taxon>
        <taxon>Pseudomonadota</taxon>
        <taxon>Alphaproteobacteria</taxon>
        <taxon>Hyphomicrobiales</taxon>
        <taxon>Pleomorphomonadaceae</taxon>
        <taxon>Oharaeibacter</taxon>
    </lineage>
</organism>
<dbReference type="EMBL" id="SNXY01000007">
    <property type="protein sequence ID" value="TDP85466.1"/>
    <property type="molecule type" value="Genomic_DNA"/>
</dbReference>
<evidence type="ECO:0000313" key="12">
    <source>
        <dbReference type="Proteomes" id="UP000294547"/>
    </source>
</evidence>
<keyword evidence="12" id="KW-1185">Reference proteome</keyword>
<protein>
    <recommendedName>
        <fullName evidence="3">FAD:protein FMN transferase</fullName>
        <ecNumber evidence="2">2.7.1.180</ecNumber>
    </recommendedName>
    <alternativeName>
        <fullName evidence="9">Flavin transferase</fullName>
    </alternativeName>
</protein>
<evidence type="ECO:0000256" key="6">
    <source>
        <dbReference type="ARBA" id="ARBA00022723"/>
    </source>
</evidence>
<evidence type="ECO:0000256" key="4">
    <source>
        <dbReference type="ARBA" id="ARBA00022630"/>
    </source>
</evidence>
<evidence type="ECO:0000256" key="7">
    <source>
        <dbReference type="ARBA" id="ARBA00022827"/>
    </source>
</evidence>
<evidence type="ECO:0000256" key="8">
    <source>
        <dbReference type="ARBA" id="ARBA00022842"/>
    </source>
</evidence>
<keyword evidence="5" id="KW-0808">Transferase</keyword>
<dbReference type="PANTHER" id="PTHR30040:SF2">
    <property type="entry name" value="FAD:PROTEIN FMN TRANSFERASE"/>
    <property type="match status" value="1"/>
</dbReference>
<reference evidence="11 12" key="1">
    <citation type="submission" date="2019-03" db="EMBL/GenBank/DDBJ databases">
        <title>Genomic Encyclopedia of Type Strains, Phase IV (KMG-IV): sequencing the most valuable type-strain genomes for metagenomic binning, comparative biology and taxonomic classification.</title>
        <authorList>
            <person name="Goeker M."/>
        </authorList>
    </citation>
    <scope>NUCLEOTIDE SEQUENCE [LARGE SCALE GENOMIC DNA]</scope>
    <source>
        <strain evidence="11 12">DSM 102969</strain>
    </source>
</reference>
<evidence type="ECO:0000256" key="2">
    <source>
        <dbReference type="ARBA" id="ARBA00011955"/>
    </source>
</evidence>
<sequence>MTSPAPTRRRVLFVGATLLGAAVLGGPVAAAPVQRWRGVALGAGCTIELVGARDDAVFADVEAEIRRLEAIFGLYRADGQLVRLNRDGVLADPAPELVELLALAGTVHAATGGLFDPTVQPLFDLYARHFAAPGADPAGPSRAAVAAALARVGFSGVEIAADRIRLARPGMALTLNGIAQGFVTDRVAARLAAHGYGDMLLDVGEIRAAGSRAPAGDGWTVGVDRGGRRDHVRLRDEAIATSAPLGTVLDPAGRFGHVFDPRRGWTGGARRAASVIAPTAALADAVSTAAVLMDDADLSGLARLGVRVLPG</sequence>
<dbReference type="GO" id="GO:0016740">
    <property type="term" value="F:transferase activity"/>
    <property type="evidence" value="ECO:0007669"/>
    <property type="project" value="UniProtKB-KW"/>
</dbReference>
<dbReference type="Proteomes" id="UP000294547">
    <property type="component" value="Unassembled WGS sequence"/>
</dbReference>
<evidence type="ECO:0000256" key="9">
    <source>
        <dbReference type="ARBA" id="ARBA00031306"/>
    </source>
</evidence>
<dbReference type="RefSeq" id="WP_126541312.1">
    <property type="nucleotide sequence ID" value="NZ_BSPM01000004.1"/>
</dbReference>
<keyword evidence="6" id="KW-0479">Metal-binding</keyword>
<evidence type="ECO:0000256" key="5">
    <source>
        <dbReference type="ARBA" id="ARBA00022679"/>
    </source>
</evidence>
<dbReference type="AlphaFoldDB" id="A0A4R6RII6"/>
<dbReference type="Pfam" id="PF02424">
    <property type="entry name" value="ApbE"/>
    <property type="match status" value="1"/>
</dbReference>
<dbReference type="InterPro" id="IPR024932">
    <property type="entry name" value="ApbE"/>
</dbReference>
<evidence type="ECO:0000256" key="10">
    <source>
        <dbReference type="ARBA" id="ARBA00048540"/>
    </source>
</evidence>
<evidence type="ECO:0000313" key="11">
    <source>
        <dbReference type="EMBL" id="TDP85466.1"/>
    </source>
</evidence>
<evidence type="ECO:0000256" key="1">
    <source>
        <dbReference type="ARBA" id="ARBA00001946"/>
    </source>
</evidence>
<comment type="cofactor">
    <cofactor evidence="1">
        <name>Mg(2+)</name>
        <dbReference type="ChEBI" id="CHEBI:18420"/>
    </cofactor>
</comment>
<dbReference type="GO" id="GO:0046872">
    <property type="term" value="F:metal ion binding"/>
    <property type="evidence" value="ECO:0007669"/>
    <property type="project" value="UniProtKB-KW"/>
</dbReference>
<gene>
    <name evidence="11" type="ORF">EDD54_2319</name>
</gene>
<dbReference type="PANTHER" id="PTHR30040">
    <property type="entry name" value="THIAMINE BIOSYNTHESIS LIPOPROTEIN APBE"/>
    <property type="match status" value="1"/>
</dbReference>
<keyword evidence="11" id="KW-0449">Lipoprotein</keyword>
<keyword evidence="8" id="KW-0460">Magnesium</keyword>
<dbReference type="PROSITE" id="PS51318">
    <property type="entry name" value="TAT"/>
    <property type="match status" value="1"/>
</dbReference>
<keyword evidence="4" id="KW-0285">Flavoprotein</keyword>
<dbReference type="InterPro" id="IPR006311">
    <property type="entry name" value="TAT_signal"/>
</dbReference>
<accession>A0A4R6RII6</accession>
<dbReference type="EC" id="2.7.1.180" evidence="2"/>
<comment type="caution">
    <text evidence="11">The sequence shown here is derived from an EMBL/GenBank/DDBJ whole genome shotgun (WGS) entry which is preliminary data.</text>
</comment>
<dbReference type="Gene3D" id="3.10.520.10">
    <property type="entry name" value="ApbE-like domains"/>
    <property type="match status" value="1"/>
</dbReference>
<dbReference type="InterPro" id="IPR003374">
    <property type="entry name" value="ApbE-like_sf"/>
</dbReference>
<dbReference type="OrthoDB" id="9778595at2"/>
<keyword evidence="7" id="KW-0274">FAD</keyword>
<evidence type="ECO:0000256" key="3">
    <source>
        <dbReference type="ARBA" id="ARBA00016337"/>
    </source>
</evidence>